<sequence>MAAIGVFWRTQAFSPWKGFGHMIGMLIRPGAETANKEAATWNGVTVNRLFDRSHQRRITRKLDQRCQTAAAAAFSGLLCAVPATAAAFPGMRAQVGVDDVEVQVGIEGVGIAPELRPETTTERGGRLKVASCYIESVVGRKFWIAVTVHGPHLSEQAARHAKITVDGVQVTGELFICNTPRSSNGNVISADKLQPFMFTAPVIEKRDDDDDRSGPSGAWGHIRVKFFRCAVLSFDGACSGQLVSSKAGTEKQLKHNGCVVGFDGIQKADRPQSFARTRDTEDVHYLEFVFRYNTRYGLELKGILPKQNEKADELAGHVQKEAMIAIDGVLLDALSRTGFSHLSVERLREQVRDLLNDDLHEAVYDTSIGAYNFSCKRDQQPEVRDQATGAKRAKKEPPAWNGVVIDLTDD</sequence>
<feature type="domain" description="DUF7918" evidence="1">
    <location>
        <begin position="120"/>
        <end position="306"/>
    </location>
</feature>
<evidence type="ECO:0000313" key="3">
    <source>
        <dbReference type="Proteomes" id="UP000290189"/>
    </source>
</evidence>
<dbReference type="AlphaFoldDB" id="A0A3P3Y353"/>
<name>A0A3P3Y353_PLABS</name>
<dbReference type="Proteomes" id="UP000290189">
    <property type="component" value="Unassembled WGS sequence"/>
</dbReference>
<evidence type="ECO:0000313" key="2">
    <source>
        <dbReference type="EMBL" id="SPQ94430.1"/>
    </source>
</evidence>
<accession>A0A3P3Y353</accession>
<geneLocation type="mitochondrion" evidence="2"/>
<gene>
    <name evidence="2" type="ORF">PLBR_LOCUS1645</name>
</gene>
<organism evidence="2 3">
    <name type="scientific">Plasmodiophora brassicae</name>
    <name type="common">Clubroot disease agent</name>
    <dbReference type="NCBI Taxonomy" id="37360"/>
    <lineage>
        <taxon>Eukaryota</taxon>
        <taxon>Sar</taxon>
        <taxon>Rhizaria</taxon>
        <taxon>Endomyxa</taxon>
        <taxon>Phytomyxea</taxon>
        <taxon>Plasmodiophorida</taxon>
        <taxon>Plasmodiophoridae</taxon>
        <taxon>Plasmodiophora</taxon>
    </lineage>
</organism>
<protein>
    <recommendedName>
        <fullName evidence="1">DUF7918 domain-containing protein</fullName>
    </recommendedName>
</protein>
<dbReference type="EMBL" id="OVEO01000002">
    <property type="protein sequence ID" value="SPQ94430.1"/>
    <property type="molecule type" value="Genomic_DNA"/>
</dbReference>
<dbReference type="InterPro" id="IPR057678">
    <property type="entry name" value="DUF7918"/>
</dbReference>
<reference evidence="2 3" key="1">
    <citation type="submission" date="2018-03" db="EMBL/GenBank/DDBJ databases">
        <authorList>
            <person name="Fogelqvist J."/>
        </authorList>
    </citation>
    <scope>NUCLEOTIDE SEQUENCE [LARGE SCALE GENOMIC DNA]</scope>
</reference>
<keyword evidence="2" id="KW-0496">Mitochondrion</keyword>
<proteinExistence type="predicted"/>
<evidence type="ECO:0000259" key="1">
    <source>
        <dbReference type="Pfam" id="PF25534"/>
    </source>
</evidence>
<dbReference type="Pfam" id="PF25534">
    <property type="entry name" value="DUF7918"/>
    <property type="match status" value="1"/>
</dbReference>